<dbReference type="Proteomes" id="UP001221142">
    <property type="component" value="Unassembled WGS sequence"/>
</dbReference>
<dbReference type="InterPro" id="IPR029045">
    <property type="entry name" value="ClpP/crotonase-like_dom_sf"/>
</dbReference>
<keyword evidence="3" id="KW-1185">Reference proteome</keyword>
<reference evidence="2" key="1">
    <citation type="submission" date="2023-03" db="EMBL/GenBank/DDBJ databases">
        <title>Massive genome expansion in bonnet fungi (Mycena s.s.) driven by repeated elements and novel gene families across ecological guilds.</title>
        <authorList>
            <consortium name="Lawrence Berkeley National Laboratory"/>
            <person name="Harder C.B."/>
            <person name="Miyauchi S."/>
            <person name="Viragh M."/>
            <person name="Kuo A."/>
            <person name="Thoen E."/>
            <person name="Andreopoulos B."/>
            <person name="Lu D."/>
            <person name="Skrede I."/>
            <person name="Drula E."/>
            <person name="Henrissat B."/>
            <person name="Morin E."/>
            <person name="Kohler A."/>
            <person name="Barry K."/>
            <person name="LaButti K."/>
            <person name="Morin E."/>
            <person name="Salamov A."/>
            <person name="Lipzen A."/>
            <person name="Mereny Z."/>
            <person name="Hegedus B."/>
            <person name="Baldrian P."/>
            <person name="Stursova M."/>
            <person name="Weitz H."/>
            <person name="Taylor A."/>
            <person name="Grigoriev I.V."/>
            <person name="Nagy L.G."/>
            <person name="Martin F."/>
            <person name="Kauserud H."/>
        </authorList>
    </citation>
    <scope>NUCLEOTIDE SEQUENCE</scope>
    <source>
        <strain evidence="2">9284</strain>
    </source>
</reference>
<dbReference type="PANTHER" id="PTHR37049:SF5">
    <property type="entry name" value="TAIL SPECIFIC PROTEASE DOMAIN-CONTAINING PROTEIN"/>
    <property type="match status" value="1"/>
</dbReference>
<sequence>MHLLLLTALSVGLARAADPCTLATASTWVTSKVAHACELNVPFDQARSMAVINSTIKSLQYYSLENWFLHSPNPLIPHDVNVRALLDTVQRTTATTGFKTDWDFNLAIADAYNREADGHTVYTAECIEGFSFNLPFSIGTLATSPFDATAVPTFLVNYDFPEQGRDGLEAFFESIGVNNIRPLDGSRILEINGVDASSFLVDLATRSSISDGLFGSFETVEPRYMRLMSRYSADTVSGLYTQEVGRFAQRVVWPGADSVTVTLQTPKGSKETLTIPWAATFVGSGNTTASFIAETCLVTDDNSAARKRKRDLRASGTPLNQRRKAVIPAGSQAAIRKAAASAPMAPPAAPSGNAVTPNLKSFGHFVTLDVYQLAEHPKVGVVYLEQFEPQDDTAAQDYFDGISDTLFTGLTALKAAGVEHVLIDQSGNRGGFIFAGAIAMWSLFPLDLYPGFPAVFRESDLIKRESDIAAATNDTDSEYFFGNYRDLNYVLLKNNSQIFDPPVPQTVNGVKDAFSKHFFDDFGPGSSSVTNFTSPPFEGKDLVFVANSICASTCSIFSSYIFQKHGVRSAVFGGTPSATAAMSQFDGGVKGSEVTDLDEMLFELQLAGLQDDPAAPQPLPINADITMNFRNAIPFIDQQDGILEYVFEEATKKFQFTKDNFNRPQLVWEFVAEEFFGKN</sequence>
<feature type="chain" id="PRO_5042265072" description="Tail specific protease domain-containing protein" evidence="1">
    <location>
        <begin position="17"/>
        <end position="679"/>
    </location>
</feature>
<organism evidence="2 3">
    <name type="scientific">Roridomyces roridus</name>
    <dbReference type="NCBI Taxonomy" id="1738132"/>
    <lineage>
        <taxon>Eukaryota</taxon>
        <taxon>Fungi</taxon>
        <taxon>Dikarya</taxon>
        <taxon>Basidiomycota</taxon>
        <taxon>Agaricomycotina</taxon>
        <taxon>Agaricomycetes</taxon>
        <taxon>Agaricomycetidae</taxon>
        <taxon>Agaricales</taxon>
        <taxon>Marasmiineae</taxon>
        <taxon>Mycenaceae</taxon>
        <taxon>Roridomyces</taxon>
    </lineage>
</organism>
<dbReference type="AlphaFoldDB" id="A0AAD7B2Z1"/>
<dbReference type="PANTHER" id="PTHR37049">
    <property type="entry name" value="PEPTIDASE S41 FAMILY PROTEIN"/>
    <property type="match status" value="1"/>
</dbReference>
<dbReference type="InterPro" id="IPR052766">
    <property type="entry name" value="S41A_metabolite_peptidase"/>
</dbReference>
<evidence type="ECO:0000313" key="3">
    <source>
        <dbReference type="Proteomes" id="UP001221142"/>
    </source>
</evidence>
<dbReference type="SUPFAM" id="SSF52096">
    <property type="entry name" value="ClpP/crotonase"/>
    <property type="match status" value="1"/>
</dbReference>
<evidence type="ECO:0008006" key="4">
    <source>
        <dbReference type="Google" id="ProtNLM"/>
    </source>
</evidence>
<accession>A0AAD7B2Z1</accession>
<proteinExistence type="predicted"/>
<name>A0AAD7B2Z1_9AGAR</name>
<evidence type="ECO:0000256" key="1">
    <source>
        <dbReference type="SAM" id="SignalP"/>
    </source>
</evidence>
<dbReference type="EMBL" id="JARKIF010000042">
    <property type="protein sequence ID" value="KAJ7609158.1"/>
    <property type="molecule type" value="Genomic_DNA"/>
</dbReference>
<keyword evidence="1" id="KW-0732">Signal</keyword>
<gene>
    <name evidence="2" type="ORF">FB45DRAFT_945578</name>
</gene>
<protein>
    <recommendedName>
        <fullName evidence="4">Tail specific protease domain-containing protein</fullName>
    </recommendedName>
</protein>
<feature type="signal peptide" evidence="1">
    <location>
        <begin position="1"/>
        <end position="16"/>
    </location>
</feature>
<comment type="caution">
    <text evidence="2">The sequence shown here is derived from an EMBL/GenBank/DDBJ whole genome shotgun (WGS) entry which is preliminary data.</text>
</comment>
<evidence type="ECO:0000313" key="2">
    <source>
        <dbReference type="EMBL" id="KAJ7609158.1"/>
    </source>
</evidence>
<dbReference type="Gene3D" id="3.90.226.10">
    <property type="entry name" value="2-enoyl-CoA Hydratase, Chain A, domain 1"/>
    <property type="match status" value="1"/>
</dbReference>